<dbReference type="OrthoDB" id="9813814at2"/>
<dbReference type="SMART" id="SM01005">
    <property type="entry name" value="Ala_racemase_C"/>
    <property type="match status" value="1"/>
</dbReference>
<comment type="function">
    <text evidence="5">Catalyzes the interconversion of L-alanine and D-alanine. May also act on other amino acids.</text>
</comment>
<dbReference type="InterPro" id="IPR029066">
    <property type="entry name" value="PLP-binding_barrel"/>
</dbReference>
<dbReference type="Pfam" id="PF01168">
    <property type="entry name" value="Ala_racemase_N"/>
    <property type="match status" value="1"/>
</dbReference>
<dbReference type="GO" id="GO:0005829">
    <property type="term" value="C:cytosol"/>
    <property type="evidence" value="ECO:0007669"/>
    <property type="project" value="TreeGrafter"/>
</dbReference>
<feature type="active site" description="Proton acceptor; specific for D-alanine" evidence="5">
    <location>
        <position position="39"/>
    </location>
</feature>
<dbReference type="RefSeq" id="WP_073611778.1">
    <property type="nucleotide sequence ID" value="NZ_FRFE01000002.1"/>
</dbReference>
<evidence type="ECO:0000256" key="4">
    <source>
        <dbReference type="ARBA" id="ARBA00023235"/>
    </source>
</evidence>
<dbReference type="GO" id="GO:0030632">
    <property type="term" value="P:D-alanine biosynthetic process"/>
    <property type="evidence" value="ECO:0007669"/>
    <property type="project" value="UniProtKB-UniRule"/>
</dbReference>
<dbReference type="InterPro" id="IPR001608">
    <property type="entry name" value="Ala_racemase_N"/>
</dbReference>
<dbReference type="Gene3D" id="3.20.20.10">
    <property type="entry name" value="Alanine racemase"/>
    <property type="match status" value="1"/>
</dbReference>
<dbReference type="SUPFAM" id="SSF50621">
    <property type="entry name" value="Alanine racemase C-terminal domain-like"/>
    <property type="match status" value="1"/>
</dbReference>
<feature type="active site" description="Proton acceptor; specific for L-alanine" evidence="5">
    <location>
        <position position="266"/>
    </location>
</feature>
<dbReference type="InterPro" id="IPR020622">
    <property type="entry name" value="Ala_racemase_pyridoxalP-BS"/>
</dbReference>
<gene>
    <name evidence="9" type="ORF">SAMN02745220_00398</name>
</gene>
<dbReference type="Pfam" id="PF00842">
    <property type="entry name" value="Ala_racemase_C"/>
    <property type="match status" value="1"/>
</dbReference>
<name>A0A1M7XXI3_9BACT</name>
<comment type="catalytic activity">
    <reaction evidence="1 5">
        <text>L-alanine = D-alanine</text>
        <dbReference type="Rhea" id="RHEA:20249"/>
        <dbReference type="ChEBI" id="CHEBI:57416"/>
        <dbReference type="ChEBI" id="CHEBI:57972"/>
        <dbReference type="EC" id="5.1.1.1"/>
    </reaction>
</comment>
<evidence type="ECO:0000256" key="6">
    <source>
        <dbReference type="PIRSR" id="PIRSR600821-50"/>
    </source>
</evidence>
<dbReference type="STRING" id="1121416.SAMN02745220_00398"/>
<dbReference type="AlphaFoldDB" id="A0A1M7XXI3"/>
<dbReference type="InterPro" id="IPR000821">
    <property type="entry name" value="Ala_racemase"/>
</dbReference>
<evidence type="ECO:0000259" key="8">
    <source>
        <dbReference type="SMART" id="SM01005"/>
    </source>
</evidence>
<keyword evidence="4 5" id="KW-0413">Isomerase</keyword>
<evidence type="ECO:0000313" key="10">
    <source>
        <dbReference type="Proteomes" id="UP000184603"/>
    </source>
</evidence>
<feature type="binding site" evidence="5 7">
    <location>
        <position position="314"/>
    </location>
    <ligand>
        <name>substrate</name>
    </ligand>
</feature>
<comment type="pathway">
    <text evidence="5">Amino-acid biosynthesis; D-alanine biosynthesis; D-alanine from L-alanine: step 1/1.</text>
</comment>
<reference evidence="9 10" key="1">
    <citation type="submission" date="2016-12" db="EMBL/GenBank/DDBJ databases">
        <authorList>
            <person name="Song W.-J."/>
            <person name="Kurnit D.M."/>
        </authorList>
    </citation>
    <scope>NUCLEOTIDE SEQUENCE [LARGE SCALE GENOMIC DNA]</scope>
    <source>
        <strain evidence="9 10">DSM 18488</strain>
    </source>
</reference>
<keyword evidence="3 5" id="KW-0663">Pyridoxal phosphate</keyword>
<dbReference type="PRINTS" id="PR00992">
    <property type="entry name" value="ALARACEMASE"/>
</dbReference>
<dbReference type="Gene3D" id="2.40.37.10">
    <property type="entry name" value="Lyase, Ornithine Decarboxylase, Chain A, domain 1"/>
    <property type="match status" value="1"/>
</dbReference>
<protein>
    <recommendedName>
        <fullName evidence="5">Alanine racemase</fullName>
        <ecNumber evidence="5">5.1.1.1</ecNumber>
    </recommendedName>
</protein>
<dbReference type="EMBL" id="FRFE01000002">
    <property type="protein sequence ID" value="SHO43498.1"/>
    <property type="molecule type" value="Genomic_DNA"/>
</dbReference>
<accession>A0A1M7XXI3</accession>
<dbReference type="InterPro" id="IPR009006">
    <property type="entry name" value="Ala_racemase/Decarboxylase_C"/>
</dbReference>
<dbReference type="PANTHER" id="PTHR30511">
    <property type="entry name" value="ALANINE RACEMASE"/>
    <property type="match status" value="1"/>
</dbReference>
<dbReference type="PROSITE" id="PS00395">
    <property type="entry name" value="ALANINE_RACEMASE"/>
    <property type="match status" value="1"/>
</dbReference>
<dbReference type="InterPro" id="IPR011079">
    <property type="entry name" value="Ala_racemase_C"/>
</dbReference>
<evidence type="ECO:0000256" key="2">
    <source>
        <dbReference type="ARBA" id="ARBA00001933"/>
    </source>
</evidence>
<dbReference type="GO" id="GO:0009252">
    <property type="term" value="P:peptidoglycan biosynthetic process"/>
    <property type="evidence" value="ECO:0007669"/>
    <property type="project" value="TreeGrafter"/>
</dbReference>
<evidence type="ECO:0000256" key="3">
    <source>
        <dbReference type="ARBA" id="ARBA00022898"/>
    </source>
</evidence>
<dbReference type="NCBIfam" id="TIGR00492">
    <property type="entry name" value="alr"/>
    <property type="match status" value="1"/>
</dbReference>
<comment type="similarity">
    <text evidence="5">Belongs to the alanine racemase family.</text>
</comment>
<dbReference type="CDD" id="cd00430">
    <property type="entry name" value="PLPDE_III_AR"/>
    <property type="match status" value="1"/>
</dbReference>
<comment type="cofactor">
    <cofactor evidence="2 5 6">
        <name>pyridoxal 5'-phosphate</name>
        <dbReference type="ChEBI" id="CHEBI:597326"/>
    </cofactor>
</comment>
<dbReference type="FunFam" id="3.20.20.10:FF:000002">
    <property type="entry name" value="Alanine racemase"/>
    <property type="match status" value="1"/>
</dbReference>
<dbReference type="PANTHER" id="PTHR30511:SF0">
    <property type="entry name" value="ALANINE RACEMASE, CATABOLIC-RELATED"/>
    <property type="match status" value="1"/>
</dbReference>
<dbReference type="UniPathway" id="UPA00042">
    <property type="reaction ID" value="UER00497"/>
</dbReference>
<proteinExistence type="inferred from homology"/>
<dbReference type="GO" id="GO:0030170">
    <property type="term" value="F:pyridoxal phosphate binding"/>
    <property type="evidence" value="ECO:0007669"/>
    <property type="project" value="UniProtKB-UniRule"/>
</dbReference>
<feature type="modified residue" description="N6-(pyridoxal phosphate)lysine" evidence="5 6">
    <location>
        <position position="39"/>
    </location>
</feature>
<dbReference type="SUPFAM" id="SSF51419">
    <property type="entry name" value="PLP-binding barrel"/>
    <property type="match status" value="1"/>
</dbReference>
<sequence>MNYRTTHLTQASINLDHLSHNMHLLQKLAGNRPLFPAIKANAYGHGSEIIARHLIQLGYTTLCTAHISEAAELAERGIQATFIILSPTLPENSDYIIHYGFQPVVCSLEQLRALAEVASGQEKQVTIHVKVDTGMGRMGLYPEHVPAFLDECSQHHNIIVQGICSHFPRADENDHTFSQNQIDVFARLKKDTARHNIPLYHFANSAALFALQDAHFDAIRPGISIYGLKPSADMQLPELEKLKPVLSLKSRITFLKDVPAGTGISYGHTYSTENLARIATIPVGYGDGISRQLSNRLEVLACGVRCRQVGRICMDQCMIDVTPLGNSVSLGDEVVIIGNQGSETITADELAAKQETINYEIVTAISQRVPRIVDQ</sequence>
<dbReference type="HAMAP" id="MF_01201">
    <property type="entry name" value="Ala_racemase"/>
    <property type="match status" value="1"/>
</dbReference>
<dbReference type="EC" id="5.1.1.1" evidence="5"/>
<organism evidence="9 10">
    <name type="scientific">Desulfopila aestuarii DSM 18488</name>
    <dbReference type="NCBI Taxonomy" id="1121416"/>
    <lineage>
        <taxon>Bacteria</taxon>
        <taxon>Pseudomonadati</taxon>
        <taxon>Thermodesulfobacteriota</taxon>
        <taxon>Desulfobulbia</taxon>
        <taxon>Desulfobulbales</taxon>
        <taxon>Desulfocapsaceae</taxon>
        <taxon>Desulfopila</taxon>
    </lineage>
</organism>
<evidence type="ECO:0000256" key="5">
    <source>
        <dbReference type="HAMAP-Rule" id="MF_01201"/>
    </source>
</evidence>
<dbReference type="GO" id="GO:0008784">
    <property type="term" value="F:alanine racemase activity"/>
    <property type="evidence" value="ECO:0007669"/>
    <property type="project" value="UniProtKB-UniRule"/>
</dbReference>
<feature type="domain" description="Alanine racemase C-terminal" evidence="8">
    <location>
        <begin position="245"/>
        <end position="374"/>
    </location>
</feature>
<dbReference type="Proteomes" id="UP000184603">
    <property type="component" value="Unassembled WGS sequence"/>
</dbReference>
<evidence type="ECO:0000313" key="9">
    <source>
        <dbReference type="EMBL" id="SHO43498.1"/>
    </source>
</evidence>
<keyword evidence="10" id="KW-1185">Reference proteome</keyword>
<evidence type="ECO:0000256" key="7">
    <source>
        <dbReference type="PIRSR" id="PIRSR600821-52"/>
    </source>
</evidence>
<evidence type="ECO:0000256" key="1">
    <source>
        <dbReference type="ARBA" id="ARBA00000316"/>
    </source>
</evidence>
<feature type="binding site" evidence="5 7">
    <location>
        <position position="137"/>
    </location>
    <ligand>
        <name>substrate</name>
    </ligand>
</feature>